<evidence type="ECO:0000313" key="4">
    <source>
        <dbReference type="Proteomes" id="UP000604661"/>
    </source>
</evidence>
<accession>A0ABR8EY02</accession>
<dbReference type="Pfam" id="PF01385">
    <property type="entry name" value="OrfB_IS605"/>
    <property type="match status" value="1"/>
</dbReference>
<dbReference type="InterPro" id="IPR021027">
    <property type="entry name" value="Transposase_put_HTH"/>
</dbReference>
<reference evidence="3 4" key="1">
    <citation type="journal article" date="2020" name="ISME J.">
        <title>Comparative genomics reveals insights into cyanobacterial evolution and habitat adaptation.</title>
        <authorList>
            <person name="Chen M.Y."/>
            <person name="Teng W.K."/>
            <person name="Zhao L."/>
            <person name="Hu C.X."/>
            <person name="Zhou Y.K."/>
            <person name="Han B.P."/>
            <person name="Song L.R."/>
            <person name="Shu W.S."/>
        </authorList>
    </citation>
    <scope>NUCLEOTIDE SEQUENCE [LARGE SCALE GENOMIC DNA]</scope>
    <source>
        <strain evidence="3 4">FACHB-391</strain>
    </source>
</reference>
<comment type="caution">
    <text evidence="3">The sequence shown here is derived from an EMBL/GenBank/DDBJ whole genome shotgun (WGS) entry which is preliminary data.</text>
</comment>
<feature type="non-terminal residue" evidence="3">
    <location>
        <position position="226"/>
    </location>
</feature>
<name>A0ABR8EY02_NOSLI</name>
<dbReference type="InterPro" id="IPR001959">
    <property type="entry name" value="Transposase"/>
</dbReference>
<evidence type="ECO:0000313" key="3">
    <source>
        <dbReference type="EMBL" id="MBD2562818.1"/>
    </source>
</evidence>
<evidence type="ECO:0000259" key="1">
    <source>
        <dbReference type="Pfam" id="PF01385"/>
    </source>
</evidence>
<feature type="domain" description="Transposase putative helix-turn-helix" evidence="2">
    <location>
        <begin position="1"/>
        <end position="47"/>
    </location>
</feature>
<dbReference type="RefSeq" id="WP_190894573.1">
    <property type="nucleotide sequence ID" value="NZ_JACJTE010000021.1"/>
</dbReference>
<dbReference type="EMBL" id="JACJTE010000021">
    <property type="protein sequence ID" value="MBD2562818.1"/>
    <property type="molecule type" value="Genomic_DNA"/>
</dbReference>
<evidence type="ECO:0000259" key="2">
    <source>
        <dbReference type="Pfam" id="PF12323"/>
    </source>
</evidence>
<dbReference type="Pfam" id="PF12323">
    <property type="entry name" value="HTH_OrfB_IS605"/>
    <property type="match status" value="1"/>
</dbReference>
<dbReference type="NCBIfam" id="NF040570">
    <property type="entry name" value="guided_TnpB"/>
    <property type="match status" value="1"/>
</dbReference>
<protein>
    <submittedName>
        <fullName evidence="3">Transposase</fullName>
    </submittedName>
</protein>
<proteinExistence type="predicted"/>
<organism evidence="3 4">
    <name type="scientific">Nostoc linckia FACHB-391</name>
    <dbReference type="NCBI Taxonomy" id="2692906"/>
    <lineage>
        <taxon>Bacteria</taxon>
        <taxon>Bacillati</taxon>
        <taxon>Cyanobacteriota</taxon>
        <taxon>Cyanophyceae</taxon>
        <taxon>Nostocales</taxon>
        <taxon>Nostocaceae</taxon>
        <taxon>Nostoc</taxon>
    </lineage>
</organism>
<gene>
    <name evidence="3" type="ORF">H6G95_19800</name>
</gene>
<feature type="domain" description="Probable transposase IS891/IS1136/IS1341" evidence="1">
    <location>
        <begin position="161"/>
        <end position="226"/>
    </location>
</feature>
<keyword evidence="4" id="KW-1185">Reference proteome</keyword>
<sequence>MLHKVVQVRLYPSLEQQIQLAQAFGCARWWWNYALNKSIETYKETGKGLSRAALNAFLPTLKKAEETAWLADCYSQVLQATTLNLTTAYKNYFEKRAGFPKFKSRHGKQSIQYPQNVKIIDGNVKLPGNIGAIKAKIHRQIEGKIKTVTVSKTPSGKYLASILTEIQGKNPTVSEGKIYGIDLGIKHFAVVTDGKKISFYDNPKHLAKHEKNLKRKQKKLARKVKG</sequence>
<dbReference type="Proteomes" id="UP000604661">
    <property type="component" value="Unassembled WGS sequence"/>
</dbReference>